<evidence type="ECO:0000256" key="2">
    <source>
        <dbReference type="SAM" id="SignalP"/>
    </source>
</evidence>
<accession>A0ABS8JKV8</accession>
<evidence type="ECO:0000313" key="4">
    <source>
        <dbReference type="Proteomes" id="UP001165293"/>
    </source>
</evidence>
<keyword evidence="4" id="KW-1185">Reference proteome</keyword>
<feature type="chain" id="PRO_5045129635" description="Secreted protein" evidence="2">
    <location>
        <begin position="22"/>
        <end position="112"/>
    </location>
</feature>
<gene>
    <name evidence="3" type="ORF">LK996_13450</name>
</gene>
<evidence type="ECO:0000313" key="3">
    <source>
        <dbReference type="EMBL" id="MCC8364078.1"/>
    </source>
</evidence>
<dbReference type="Proteomes" id="UP001165293">
    <property type="component" value="Unassembled WGS sequence"/>
</dbReference>
<keyword evidence="2" id="KW-0732">Signal</keyword>
<comment type="caution">
    <text evidence="3">The sequence shown here is derived from an EMBL/GenBank/DDBJ whole genome shotgun (WGS) entry which is preliminary data.</text>
</comment>
<protein>
    <recommendedName>
        <fullName evidence="5">Secreted protein</fullName>
    </recommendedName>
</protein>
<dbReference type="EMBL" id="JAJGAK010000003">
    <property type="protein sequence ID" value="MCC8364078.1"/>
    <property type="molecule type" value="Genomic_DNA"/>
</dbReference>
<reference evidence="3" key="1">
    <citation type="submission" date="2021-10" db="EMBL/GenBank/DDBJ databases">
        <authorList>
            <person name="Lyu M."/>
            <person name="Wang X."/>
            <person name="Meng X."/>
            <person name="Xu K."/>
        </authorList>
    </citation>
    <scope>NUCLEOTIDE SEQUENCE</scope>
    <source>
        <strain evidence="3">A6</strain>
    </source>
</reference>
<organism evidence="3 4">
    <name type="scientific">Noviluteimonas lactosilytica</name>
    <dbReference type="NCBI Taxonomy" id="2888523"/>
    <lineage>
        <taxon>Bacteria</taxon>
        <taxon>Pseudomonadati</taxon>
        <taxon>Pseudomonadota</taxon>
        <taxon>Gammaproteobacteria</taxon>
        <taxon>Lysobacterales</taxon>
        <taxon>Lysobacteraceae</taxon>
        <taxon>Noviluteimonas</taxon>
    </lineage>
</organism>
<sequence length="112" mass="11657">MVLRALAMVAMLALAACVAPASQQGAQDSSTEAQVAQVETPATPSTRPVQHRLRTGGPNPPQRVPAHCAVDADCAAKPQCADEQCRCVKDTCIVLRDAIDPSIDPAPATSVR</sequence>
<evidence type="ECO:0000256" key="1">
    <source>
        <dbReference type="SAM" id="MobiDB-lite"/>
    </source>
</evidence>
<dbReference type="RefSeq" id="WP_230527865.1">
    <property type="nucleotide sequence ID" value="NZ_JAJGAK010000003.1"/>
</dbReference>
<evidence type="ECO:0008006" key="5">
    <source>
        <dbReference type="Google" id="ProtNLM"/>
    </source>
</evidence>
<name>A0ABS8JKV8_9GAMM</name>
<proteinExistence type="predicted"/>
<dbReference type="PROSITE" id="PS51257">
    <property type="entry name" value="PROKAR_LIPOPROTEIN"/>
    <property type="match status" value="1"/>
</dbReference>
<feature type="compositionally biased region" description="Polar residues" evidence="1">
    <location>
        <begin position="25"/>
        <end position="34"/>
    </location>
</feature>
<feature type="region of interest" description="Disordered" evidence="1">
    <location>
        <begin position="25"/>
        <end position="64"/>
    </location>
</feature>
<feature type="signal peptide" evidence="2">
    <location>
        <begin position="1"/>
        <end position="21"/>
    </location>
</feature>